<keyword evidence="5" id="KW-0808">Transferase</keyword>
<dbReference type="CDD" id="cd03045">
    <property type="entry name" value="GST_N_Delta_Epsilon"/>
    <property type="match status" value="1"/>
</dbReference>
<dbReference type="FunFam" id="1.20.1050.10:FF:000007">
    <property type="entry name" value="Glutathione S-transferase 1-1"/>
    <property type="match status" value="1"/>
</dbReference>
<dbReference type="SFLD" id="SFLDG01153">
    <property type="entry name" value="Main.4:_Theta-like"/>
    <property type="match status" value="1"/>
</dbReference>
<reference evidence="5 6" key="1">
    <citation type="journal article" date="2014" name="Nat. Commun.">
        <title>Molecular traces of alternative social organization in a termite genome.</title>
        <authorList>
            <person name="Terrapon N."/>
            <person name="Li C."/>
            <person name="Robertson H.M."/>
            <person name="Ji L."/>
            <person name="Meng X."/>
            <person name="Booth W."/>
            <person name="Chen Z."/>
            <person name="Childers C.P."/>
            <person name="Glastad K.M."/>
            <person name="Gokhale K."/>
            <person name="Gowin J."/>
            <person name="Gronenberg W."/>
            <person name="Hermansen R.A."/>
            <person name="Hu H."/>
            <person name="Hunt B.G."/>
            <person name="Huylmans A.K."/>
            <person name="Khalil S.M."/>
            <person name="Mitchell R.D."/>
            <person name="Munoz-Torres M.C."/>
            <person name="Mustard J.A."/>
            <person name="Pan H."/>
            <person name="Reese J.T."/>
            <person name="Scharf M.E."/>
            <person name="Sun F."/>
            <person name="Vogel H."/>
            <person name="Xiao J."/>
            <person name="Yang W."/>
            <person name="Yang Z."/>
            <person name="Yang Z."/>
            <person name="Zhou J."/>
            <person name="Zhu J."/>
            <person name="Brent C.S."/>
            <person name="Elsik C.G."/>
            <person name="Goodisman M.A."/>
            <person name="Liberles D.A."/>
            <person name="Roe R.M."/>
            <person name="Vargo E.L."/>
            <person name="Vilcinskas A."/>
            <person name="Wang J."/>
            <person name="Bornberg-Bauer E."/>
            <person name="Korb J."/>
            <person name="Zhang G."/>
            <person name="Liebig J."/>
        </authorList>
    </citation>
    <scope>NUCLEOTIDE SEQUENCE [LARGE SCALE GENOMIC DNA]</scope>
    <source>
        <tissue evidence="5">Whole organism</tissue>
    </source>
</reference>
<dbReference type="OMA" id="STVQMFA"/>
<dbReference type="GO" id="GO:0004364">
    <property type="term" value="F:glutathione transferase activity"/>
    <property type="evidence" value="ECO:0007669"/>
    <property type="project" value="TreeGrafter"/>
</dbReference>
<organism evidence="5 6">
    <name type="scientific">Zootermopsis nevadensis</name>
    <name type="common">Dampwood termite</name>
    <dbReference type="NCBI Taxonomy" id="136037"/>
    <lineage>
        <taxon>Eukaryota</taxon>
        <taxon>Metazoa</taxon>
        <taxon>Ecdysozoa</taxon>
        <taxon>Arthropoda</taxon>
        <taxon>Hexapoda</taxon>
        <taxon>Insecta</taxon>
        <taxon>Pterygota</taxon>
        <taxon>Neoptera</taxon>
        <taxon>Polyneoptera</taxon>
        <taxon>Dictyoptera</taxon>
        <taxon>Blattodea</taxon>
        <taxon>Blattoidea</taxon>
        <taxon>Termitoidae</taxon>
        <taxon>Termopsidae</taxon>
        <taxon>Zootermopsis</taxon>
    </lineage>
</organism>
<dbReference type="InterPro" id="IPR010987">
    <property type="entry name" value="Glutathione-S-Trfase_C-like"/>
</dbReference>
<dbReference type="GO" id="GO:0006749">
    <property type="term" value="P:glutathione metabolic process"/>
    <property type="evidence" value="ECO:0007669"/>
    <property type="project" value="TreeGrafter"/>
</dbReference>
<dbReference type="eggNOG" id="KOG0867">
    <property type="taxonomic scope" value="Eukaryota"/>
</dbReference>
<dbReference type="FunFam" id="3.40.30.10:FF:000034">
    <property type="entry name" value="glutathione S-transferase 1"/>
    <property type="match status" value="1"/>
</dbReference>
<dbReference type="InParanoid" id="A0A067QZU6"/>
<evidence type="ECO:0000313" key="6">
    <source>
        <dbReference type="Proteomes" id="UP000027135"/>
    </source>
</evidence>
<proteinExistence type="inferred from homology"/>
<dbReference type="Pfam" id="PF00043">
    <property type="entry name" value="GST_C"/>
    <property type="match status" value="1"/>
</dbReference>
<dbReference type="EMBL" id="KK853056">
    <property type="protein sequence ID" value="KDR11944.1"/>
    <property type="molecule type" value="Genomic_DNA"/>
</dbReference>
<protein>
    <submittedName>
        <fullName evidence="5">Glutathione S-transferase D7</fullName>
    </submittedName>
</protein>
<evidence type="ECO:0000259" key="4">
    <source>
        <dbReference type="PROSITE" id="PS50405"/>
    </source>
</evidence>
<dbReference type="PANTHER" id="PTHR43969:SF9">
    <property type="entry name" value="GLUTATHIONE S TRANSFERASE D10, ISOFORM A-RELATED"/>
    <property type="match status" value="1"/>
</dbReference>
<comment type="similarity">
    <text evidence="2">Belongs to the GST superfamily.</text>
</comment>
<dbReference type="InterPro" id="IPR036249">
    <property type="entry name" value="Thioredoxin-like_sf"/>
</dbReference>
<dbReference type="CDD" id="cd03177">
    <property type="entry name" value="GST_C_Delta_Epsilon"/>
    <property type="match status" value="1"/>
</dbReference>
<dbReference type="PANTHER" id="PTHR43969">
    <property type="entry name" value="GLUTATHIONE S TRANSFERASE D10, ISOFORM A-RELATED"/>
    <property type="match status" value="1"/>
</dbReference>
<evidence type="ECO:0000256" key="2">
    <source>
        <dbReference type="RuleBase" id="RU003494"/>
    </source>
</evidence>
<dbReference type="SUPFAM" id="SSF47616">
    <property type="entry name" value="GST C-terminal domain-like"/>
    <property type="match status" value="1"/>
</dbReference>
<comment type="subunit">
    <text evidence="1">Homodimer.</text>
</comment>
<gene>
    <name evidence="5" type="ORF">L798_14127</name>
</gene>
<dbReference type="Gene3D" id="1.20.1050.10">
    <property type="match status" value="1"/>
</dbReference>
<dbReference type="Proteomes" id="UP000027135">
    <property type="component" value="Unassembled WGS sequence"/>
</dbReference>
<dbReference type="SFLD" id="SFLDG00358">
    <property type="entry name" value="Main_(cytGST)"/>
    <property type="match status" value="1"/>
</dbReference>
<feature type="domain" description="GST N-terminal" evidence="3">
    <location>
        <begin position="1"/>
        <end position="82"/>
    </location>
</feature>
<dbReference type="PROSITE" id="PS50405">
    <property type="entry name" value="GST_CTER"/>
    <property type="match status" value="1"/>
</dbReference>
<keyword evidence="6" id="KW-1185">Reference proteome</keyword>
<accession>A0A067QZU6</accession>
<dbReference type="InterPro" id="IPR036282">
    <property type="entry name" value="Glutathione-S-Trfase_C_sf"/>
</dbReference>
<sequence>MPMDLYYLAPSPPCRMVLLLAKRIGIEFNLKTVNIIAGEQFKPEFIKLNPEHTIPTLDDDGFILWESRAIMGYLVNQYGNDDSLYPTAPKKRAVVDQRLYFDAGTLQSRNISYMAPVIFAGQQPEPEKLEKINEALGYMNLFLEGQNWVAGDSMTIADICLVVSVSNSEVFGADITAFPNVVTWYDKMKTTLVDYDEINQTGANILGEMVRSKLS</sequence>
<dbReference type="Gene3D" id="3.40.30.10">
    <property type="entry name" value="Glutaredoxin"/>
    <property type="match status" value="1"/>
</dbReference>
<dbReference type="InterPro" id="IPR004046">
    <property type="entry name" value="GST_C"/>
</dbReference>
<name>A0A067QZU6_ZOONE</name>
<dbReference type="PROSITE" id="PS50404">
    <property type="entry name" value="GST_NTER"/>
    <property type="match status" value="1"/>
</dbReference>
<evidence type="ECO:0000313" key="5">
    <source>
        <dbReference type="EMBL" id="KDR11944.1"/>
    </source>
</evidence>
<dbReference type="AlphaFoldDB" id="A0A067QZU6"/>
<feature type="domain" description="GST C-terminal" evidence="4">
    <location>
        <begin position="88"/>
        <end position="215"/>
    </location>
</feature>
<dbReference type="SFLD" id="SFLDS00019">
    <property type="entry name" value="Glutathione_Transferase_(cytos"/>
    <property type="match status" value="1"/>
</dbReference>
<dbReference type="SUPFAM" id="SSF52833">
    <property type="entry name" value="Thioredoxin-like"/>
    <property type="match status" value="1"/>
</dbReference>
<dbReference type="InterPro" id="IPR004045">
    <property type="entry name" value="Glutathione_S-Trfase_N"/>
</dbReference>
<dbReference type="InterPro" id="IPR040079">
    <property type="entry name" value="Glutathione_S-Trfase"/>
</dbReference>
<evidence type="ECO:0000259" key="3">
    <source>
        <dbReference type="PROSITE" id="PS50404"/>
    </source>
</evidence>
<evidence type="ECO:0000256" key="1">
    <source>
        <dbReference type="ARBA" id="ARBA00011738"/>
    </source>
</evidence>
<dbReference type="STRING" id="136037.A0A067QZU6"/>
<dbReference type="Pfam" id="PF02798">
    <property type="entry name" value="GST_N"/>
    <property type="match status" value="1"/>
</dbReference>